<name>A0A223KXT8_9BACI</name>
<sequence>MAMLKAGYGLDHNGFIESDVSIEKIDKSYMPCIQESIESLKKLFPQQLHSVYVYGSVARGDAIPLKSDLDLIAMFNSQLSAEKLAALKTLASELSVKYGSLVRDVGIAVAYYDYTVDPTNYYENAFIKEISVCVYGEDVGERFGPYKLTPEIAISFNGDICNYVTRTLKRLETAASIEDFKIISQGFARKLIRTYYSMVMARSQIWTTKLHEQSDVFTHYFPHKAPIIRSLHEWINQPPTERDTVFELFKIEGGGQ</sequence>
<dbReference type="CDD" id="cd05403">
    <property type="entry name" value="NT_KNTase_like"/>
    <property type="match status" value="1"/>
</dbReference>
<dbReference type="KEGG" id="bcoh:BC6307_07990"/>
<dbReference type="InterPro" id="IPR002934">
    <property type="entry name" value="Polymerase_NTP_transf_dom"/>
</dbReference>
<dbReference type="STRING" id="1314751.GCA_001591425_00443"/>
<dbReference type="Proteomes" id="UP000215224">
    <property type="component" value="Chromosome"/>
</dbReference>
<evidence type="ECO:0000259" key="1">
    <source>
        <dbReference type="Pfam" id="PF01909"/>
    </source>
</evidence>
<dbReference type="Gene3D" id="3.30.460.10">
    <property type="entry name" value="Beta Polymerase, domain 2"/>
    <property type="match status" value="1"/>
</dbReference>
<protein>
    <recommendedName>
        <fullName evidence="1">Polymerase nucleotidyl transferase domain-containing protein</fullName>
    </recommendedName>
</protein>
<proteinExistence type="predicted"/>
<dbReference type="Pfam" id="PF01909">
    <property type="entry name" value="NTP_transf_2"/>
    <property type="match status" value="1"/>
</dbReference>
<keyword evidence="3" id="KW-1185">Reference proteome</keyword>
<reference evidence="2 3" key="1">
    <citation type="submission" date="2016-12" db="EMBL/GenBank/DDBJ databases">
        <title>The whole genome sequencing and assembly of Bacillus cohnii DSM 6307T strain.</title>
        <authorList>
            <person name="Lee Y.-J."/>
            <person name="Yi H."/>
            <person name="Bahn Y.-S."/>
            <person name="Kim J.F."/>
            <person name="Lee D.-W."/>
        </authorList>
    </citation>
    <scope>NUCLEOTIDE SEQUENCE [LARGE SCALE GENOMIC DNA]</scope>
    <source>
        <strain evidence="2 3">DSM 6307</strain>
    </source>
</reference>
<dbReference type="InterPro" id="IPR043519">
    <property type="entry name" value="NT_sf"/>
</dbReference>
<evidence type="ECO:0000313" key="3">
    <source>
        <dbReference type="Proteomes" id="UP000215224"/>
    </source>
</evidence>
<dbReference type="EMBL" id="CP018866">
    <property type="protein sequence ID" value="AST94272.1"/>
    <property type="molecule type" value="Genomic_DNA"/>
</dbReference>
<dbReference type="SUPFAM" id="SSF81301">
    <property type="entry name" value="Nucleotidyltransferase"/>
    <property type="match status" value="1"/>
</dbReference>
<dbReference type="GO" id="GO:0016779">
    <property type="term" value="F:nucleotidyltransferase activity"/>
    <property type="evidence" value="ECO:0007669"/>
    <property type="project" value="InterPro"/>
</dbReference>
<feature type="domain" description="Polymerase nucleotidyl transferase" evidence="1">
    <location>
        <begin position="35"/>
        <end position="93"/>
    </location>
</feature>
<accession>A0A223KXT8</accession>
<organism evidence="2 3">
    <name type="scientific">Sutcliffiella cohnii</name>
    <dbReference type="NCBI Taxonomy" id="33932"/>
    <lineage>
        <taxon>Bacteria</taxon>
        <taxon>Bacillati</taxon>
        <taxon>Bacillota</taxon>
        <taxon>Bacilli</taxon>
        <taxon>Bacillales</taxon>
        <taxon>Bacillaceae</taxon>
        <taxon>Sutcliffiella</taxon>
    </lineage>
</organism>
<evidence type="ECO:0000313" key="2">
    <source>
        <dbReference type="EMBL" id="AST94272.1"/>
    </source>
</evidence>
<gene>
    <name evidence="2" type="ORF">BC6307_07990</name>
</gene>
<dbReference type="AlphaFoldDB" id="A0A223KXT8"/>